<reference evidence="1" key="1">
    <citation type="submission" date="2021-06" db="EMBL/GenBank/DDBJ databases">
        <authorList>
            <person name="Hodson N. C."/>
            <person name="Mongue J. A."/>
            <person name="Jaron S. K."/>
        </authorList>
    </citation>
    <scope>NUCLEOTIDE SEQUENCE</scope>
</reference>
<gene>
    <name evidence="1" type="ORF">AFUS01_LOCUS20613</name>
</gene>
<comment type="caution">
    <text evidence="1">The sequence shown here is derived from an EMBL/GenBank/DDBJ whole genome shotgun (WGS) entry which is preliminary data.</text>
</comment>
<evidence type="ECO:0000313" key="2">
    <source>
        <dbReference type="Proteomes" id="UP000708208"/>
    </source>
</evidence>
<organism evidence="1 2">
    <name type="scientific">Allacma fusca</name>
    <dbReference type="NCBI Taxonomy" id="39272"/>
    <lineage>
        <taxon>Eukaryota</taxon>
        <taxon>Metazoa</taxon>
        <taxon>Ecdysozoa</taxon>
        <taxon>Arthropoda</taxon>
        <taxon>Hexapoda</taxon>
        <taxon>Collembola</taxon>
        <taxon>Symphypleona</taxon>
        <taxon>Sminthuridae</taxon>
        <taxon>Allacma</taxon>
    </lineage>
</organism>
<sequence length="8" mass="851">MTGEMLVA</sequence>
<dbReference type="EMBL" id="CAJVCH010224557">
    <property type="protein sequence ID" value="CAG7732074.1"/>
    <property type="molecule type" value="Genomic_DNA"/>
</dbReference>
<keyword evidence="2" id="KW-1185">Reference proteome</keyword>
<accession>A0A8J2K5U5</accession>
<dbReference type="Proteomes" id="UP000708208">
    <property type="component" value="Unassembled WGS sequence"/>
</dbReference>
<feature type="non-terminal residue" evidence="1">
    <location>
        <position position="1"/>
    </location>
</feature>
<evidence type="ECO:0000313" key="1">
    <source>
        <dbReference type="EMBL" id="CAG7732074.1"/>
    </source>
</evidence>
<name>A0A8J2K5U5_9HEXA</name>
<protein>
    <submittedName>
        <fullName evidence="1">Uncharacterized protein</fullName>
    </submittedName>
</protein>
<proteinExistence type="predicted"/>